<dbReference type="AlphaFoldDB" id="A0A4C1ZZ55"/>
<reference evidence="1 2" key="1">
    <citation type="journal article" date="2019" name="Commun. Biol.">
        <title>The bagworm genome reveals a unique fibroin gene that provides high tensile strength.</title>
        <authorList>
            <person name="Kono N."/>
            <person name="Nakamura H."/>
            <person name="Ohtoshi R."/>
            <person name="Tomita M."/>
            <person name="Numata K."/>
            <person name="Arakawa K."/>
        </authorList>
    </citation>
    <scope>NUCLEOTIDE SEQUENCE [LARGE SCALE GENOMIC DNA]</scope>
</reference>
<gene>
    <name evidence="1" type="ORF">EVAR_91238_1</name>
</gene>
<dbReference type="EMBL" id="BGZK01002360">
    <property type="protein sequence ID" value="GBP93280.1"/>
    <property type="molecule type" value="Genomic_DNA"/>
</dbReference>
<accession>A0A4C1ZZ55</accession>
<sequence>MVGKATHALMATLSLNDDTNNDNAYHRQVRLLSRFVPSDSDASPLIRLELDGIIRALPNTASGIKWTNNSACIKGDTGRNYGGICVVCISEVMFPDVWKDGRILILSKVNGK</sequence>
<proteinExistence type="predicted"/>
<name>A0A4C1ZZ55_EUMVA</name>
<protein>
    <submittedName>
        <fullName evidence="1">Uncharacterized protein</fullName>
    </submittedName>
</protein>
<comment type="caution">
    <text evidence="1">The sequence shown here is derived from an EMBL/GenBank/DDBJ whole genome shotgun (WGS) entry which is preliminary data.</text>
</comment>
<keyword evidence="2" id="KW-1185">Reference proteome</keyword>
<evidence type="ECO:0000313" key="2">
    <source>
        <dbReference type="Proteomes" id="UP000299102"/>
    </source>
</evidence>
<evidence type="ECO:0000313" key="1">
    <source>
        <dbReference type="EMBL" id="GBP93280.1"/>
    </source>
</evidence>
<dbReference type="Proteomes" id="UP000299102">
    <property type="component" value="Unassembled WGS sequence"/>
</dbReference>
<organism evidence="1 2">
    <name type="scientific">Eumeta variegata</name>
    <name type="common">Bagworm moth</name>
    <name type="synonym">Eumeta japonica</name>
    <dbReference type="NCBI Taxonomy" id="151549"/>
    <lineage>
        <taxon>Eukaryota</taxon>
        <taxon>Metazoa</taxon>
        <taxon>Ecdysozoa</taxon>
        <taxon>Arthropoda</taxon>
        <taxon>Hexapoda</taxon>
        <taxon>Insecta</taxon>
        <taxon>Pterygota</taxon>
        <taxon>Neoptera</taxon>
        <taxon>Endopterygota</taxon>
        <taxon>Lepidoptera</taxon>
        <taxon>Glossata</taxon>
        <taxon>Ditrysia</taxon>
        <taxon>Tineoidea</taxon>
        <taxon>Psychidae</taxon>
        <taxon>Oiketicinae</taxon>
        <taxon>Eumeta</taxon>
    </lineage>
</organism>